<dbReference type="EMBL" id="MF173829">
    <property type="protein sequence ID" value="AVJ52471.1"/>
    <property type="molecule type" value="Genomic_DNA"/>
</dbReference>
<feature type="transmembrane region" description="Helical" evidence="17">
    <location>
        <begin position="480"/>
        <end position="498"/>
    </location>
</feature>
<feature type="transmembrane region" description="Helical" evidence="17">
    <location>
        <begin position="9"/>
        <end position="37"/>
    </location>
</feature>
<protein>
    <recommendedName>
        <fullName evidence="4 17">NADH-ubiquinone oxidoreductase chain 5</fullName>
        <ecNumber evidence="3 17">7.1.1.2</ecNumber>
    </recommendedName>
</protein>
<feature type="transmembrane region" description="Helical" evidence="17">
    <location>
        <begin position="177"/>
        <end position="193"/>
    </location>
</feature>
<comment type="function">
    <text evidence="17">Core subunit of the mitochondrial membrane respiratory chain NADH dehydrogenase (Complex I) which catalyzes electron transfer from NADH through the respiratory chain, using ubiquinone as an electron acceptor. Essential for the catalytic activity and assembly of complex I.</text>
</comment>
<keyword evidence="10" id="KW-0249">Electron transport</keyword>
<evidence type="ECO:0000256" key="2">
    <source>
        <dbReference type="ARBA" id="ARBA00004448"/>
    </source>
</evidence>
<evidence type="ECO:0000256" key="9">
    <source>
        <dbReference type="ARBA" id="ARBA00022967"/>
    </source>
</evidence>
<evidence type="ECO:0000256" key="15">
    <source>
        <dbReference type="ARBA" id="ARBA00023136"/>
    </source>
</evidence>
<feature type="transmembrane region" description="Helical" evidence="17">
    <location>
        <begin position="332"/>
        <end position="355"/>
    </location>
</feature>
<dbReference type="PANTHER" id="PTHR42829">
    <property type="entry name" value="NADH-UBIQUINONE OXIDOREDUCTASE CHAIN 5"/>
    <property type="match status" value="1"/>
</dbReference>
<comment type="catalytic activity">
    <reaction evidence="16 17">
        <text>a ubiquinone + NADH + 5 H(+)(in) = a ubiquinol + NAD(+) + 4 H(+)(out)</text>
        <dbReference type="Rhea" id="RHEA:29091"/>
        <dbReference type="Rhea" id="RHEA-COMP:9565"/>
        <dbReference type="Rhea" id="RHEA-COMP:9566"/>
        <dbReference type="ChEBI" id="CHEBI:15378"/>
        <dbReference type="ChEBI" id="CHEBI:16389"/>
        <dbReference type="ChEBI" id="CHEBI:17976"/>
        <dbReference type="ChEBI" id="CHEBI:57540"/>
        <dbReference type="ChEBI" id="CHEBI:57945"/>
        <dbReference type="EC" id="7.1.1.2"/>
    </reaction>
</comment>
<reference evidence="21" key="1">
    <citation type="journal article" date="2018" name="Cladistics">
        <title>Phylogeny and the colourful history of jewel bugs (Insecta: Hemiptera: Scutelleridae).</title>
        <authorList>
            <person name="Wu Y."/>
            <person name="Redei D."/>
            <person name="Eger J."/>
            <person name="Wang Y."/>
            <person name="Wu H."/>
            <person name="Carapezza A."/>
            <person name="Kment P."/>
            <person name="Cai B."/>
            <person name="Sun X."/>
            <person name="Guo P."/>
            <person name="Luo J."/>
            <person name="Xie Q."/>
        </authorList>
    </citation>
    <scope>NUCLEOTIDE SEQUENCE</scope>
</reference>
<evidence type="ECO:0000259" key="18">
    <source>
        <dbReference type="Pfam" id="PF00361"/>
    </source>
</evidence>
<dbReference type="Pfam" id="PF00662">
    <property type="entry name" value="Proton_antipo_N"/>
    <property type="match status" value="1"/>
</dbReference>
<evidence type="ECO:0000256" key="10">
    <source>
        <dbReference type="ARBA" id="ARBA00022982"/>
    </source>
</evidence>
<keyword evidence="12 17" id="KW-0520">NAD</keyword>
<evidence type="ECO:0000256" key="5">
    <source>
        <dbReference type="ARBA" id="ARBA00022448"/>
    </source>
</evidence>
<dbReference type="GO" id="GO:0005743">
    <property type="term" value="C:mitochondrial inner membrane"/>
    <property type="evidence" value="ECO:0007669"/>
    <property type="project" value="UniProtKB-SubCell"/>
</dbReference>
<feature type="transmembrane region" description="Helical" evidence="17">
    <location>
        <begin position="88"/>
        <end position="107"/>
    </location>
</feature>
<evidence type="ECO:0000313" key="21">
    <source>
        <dbReference type="EMBL" id="AVJ52471.1"/>
    </source>
</evidence>
<dbReference type="GO" id="GO:0008137">
    <property type="term" value="F:NADH dehydrogenase (ubiquinone) activity"/>
    <property type="evidence" value="ECO:0007669"/>
    <property type="project" value="UniProtKB-EC"/>
</dbReference>
<evidence type="ECO:0000256" key="17">
    <source>
        <dbReference type="RuleBase" id="RU003404"/>
    </source>
</evidence>
<dbReference type="GO" id="GO:0015990">
    <property type="term" value="P:electron transport coupled proton transport"/>
    <property type="evidence" value="ECO:0007669"/>
    <property type="project" value="TreeGrafter"/>
</dbReference>
<dbReference type="InterPro" id="IPR001750">
    <property type="entry name" value="ND/Mrp_TM"/>
</dbReference>
<keyword evidence="6" id="KW-0679">Respiratory chain</keyword>
<evidence type="ECO:0000256" key="14">
    <source>
        <dbReference type="ARBA" id="ARBA00023128"/>
    </source>
</evidence>
<dbReference type="InterPro" id="IPR003945">
    <property type="entry name" value="NU5C-like"/>
</dbReference>
<feature type="transmembrane region" description="Helical" evidence="17">
    <location>
        <begin position="302"/>
        <end position="320"/>
    </location>
</feature>
<keyword evidence="7 17" id="KW-0812">Transmembrane</keyword>
<proteinExistence type="inferred from homology"/>
<keyword evidence="5 17" id="KW-0813">Transport</keyword>
<geneLocation type="mitochondrion" evidence="21"/>
<dbReference type="Pfam" id="PF00361">
    <property type="entry name" value="Proton_antipo_M"/>
    <property type="match status" value="1"/>
</dbReference>
<feature type="transmembrane region" description="Helical" evidence="17">
    <location>
        <begin position="214"/>
        <end position="232"/>
    </location>
</feature>
<feature type="domain" description="NADH:quinone oxidoreductase/Mrp antiporter transmembrane" evidence="18">
    <location>
        <begin position="107"/>
        <end position="384"/>
    </location>
</feature>
<feature type="transmembrane region" description="Helical" evidence="17">
    <location>
        <begin position="447"/>
        <end position="468"/>
    </location>
</feature>
<dbReference type="InterPro" id="IPR010934">
    <property type="entry name" value="NADH_DH_su5_C"/>
</dbReference>
<comment type="subcellular location">
    <subcellularLocation>
        <location evidence="2">Mitochondrion inner membrane</location>
        <topology evidence="2">Multi-pass membrane protein</topology>
    </subcellularLocation>
</comment>
<keyword evidence="11 17" id="KW-1133">Transmembrane helix</keyword>
<keyword evidence="14 17" id="KW-0496">Mitochondrion</keyword>
<organism evidence="21">
    <name type="scientific">Tetrarthria variegata</name>
    <dbReference type="NCBI Taxonomy" id="2080413"/>
    <lineage>
        <taxon>Eukaryota</taxon>
        <taxon>Metazoa</taxon>
        <taxon>Ecdysozoa</taxon>
        <taxon>Arthropoda</taxon>
        <taxon>Hexapoda</taxon>
        <taxon>Insecta</taxon>
        <taxon>Pterygota</taxon>
        <taxon>Neoptera</taxon>
        <taxon>Paraneoptera</taxon>
        <taxon>Hemiptera</taxon>
        <taxon>Heteroptera</taxon>
        <taxon>Panheteroptera</taxon>
        <taxon>Pentatomomorpha</taxon>
        <taxon>Pentatomoidea</taxon>
        <taxon>Scutelleridae</taxon>
        <taxon>Scutellerinae</taxon>
        <taxon>Tetrarthria</taxon>
    </lineage>
</organism>
<evidence type="ECO:0000256" key="3">
    <source>
        <dbReference type="ARBA" id="ARBA00012944"/>
    </source>
</evidence>
<dbReference type="PANTHER" id="PTHR42829:SF2">
    <property type="entry name" value="NADH-UBIQUINONE OXIDOREDUCTASE CHAIN 5"/>
    <property type="match status" value="1"/>
</dbReference>
<comment type="function">
    <text evidence="1">Core subunit of the mitochondrial membrane respiratory chain NADH dehydrogenase (Complex I) that is believed to belong to the minimal assembly required for catalysis. Complex I functions in the transfer of electrons from NADH to the respiratory chain. The immediate electron acceptor for the enzyme is believed to be ubiquinone.</text>
</comment>
<evidence type="ECO:0000256" key="6">
    <source>
        <dbReference type="ARBA" id="ARBA00022660"/>
    </source>
</evidence>
<feature type="transmembrane region" description="Helical" evidence="17">
    <location>
        <begin position="375"/>
        <end position="400"/>
    </location>
</feature>
<dbReference type="Pfam" id="PF06455">
    <property type="entry name" value="NADH5_C"/>
    <property type="match status" value="1"/>
</dbReference>
<gene>
    <name evidence="21" type="primary">ND5</name>
</gene>
<accession>A0A2P1CMB4</accession>
<dbReference type="AlphaFoldDB" id="A0A2P1CMB4"/>
<feature type="transmembrane region" description="Helical" evidence="17">
    <location>
        <begin position="57"/>
        <end position="76"/>
    </location>
</feature>
<evidence type="ECO:0000256" key="8">
    <source>
        <dbReference type="ARBA" id="ARBA00022792"/>
    </source>
</evidence>
<feature type="transmembrane region" description="Helical" evidence="17">
    <location>
        <begin position="540"/>
        <end position="569"/>
    </location>
</feature>
<keyword evidence="8" id="KW-0999">Mitochondrion inner membrane</keyword>
<keyword evidence="9" id="KW-1278">Translocase</keyword>
<evidence type="ECO:0000256" key="7">
    <source>
        <dbReference type="ARBA" id="ARBA00022692"/>
    </source>
</evidence>
<keyword evidence="13 17" id="KW-0830">Ubiquinone</keyword>
<feature type="domain" description="NADH dehydrogenase subunit 5 C-terminal" evidence="20">
    <location>
        <begin position="391"/>
        <end position="570"/>
    </location>
</feature>
<evidence type="ECO:0000256" key="1">
    <source>
        <dbReference type="ARBA" id="ARBA00003257"/>
    </source>
</evidence>
<evidence type="ECO:0000256" key="4">
    <source>
        <dbReference type="ARBA" id="ARBA00021096"/>
    </source>
</evidence>
<feature type="transmembrane region" description="Helical" evidence="17">
    <location>
        <begin position="238"/>
        <end position="259"/>
    </location>
</feature>
<dbReference type="GO" id="GO:0003954">
    <property type="term" value="F:NADH dehydrogenase activity"/>
    <property type="evidence" value="ECO:0007669"/>
    <property type="project" value="TreeGrafter"/>
</dbReference>
<feature type="transmembrane region" description="Helical" evidence="17">
    <location>
        <begin position="152"/>
        <end position="171"/>
    </location>
</feature>
<dbReference type="PRINTS" id="PR01435">
    <property type="entry name" value="NPOXDRDTASE5"/>
</dbReference>
<evidence type="ECO:0000256" key="12">
    <source>
        <dbReference type="ARBA" id="ARBA00023027"/>
    </source>
</evidence>
<keyword evidence="15 17" id="KW-0472">Membrane</keyword>
<dbReference type="PRINTS" id="PR01434">
    <property type="entry name" value="NADHDHGNASE5"/>
</dbReference>
<name>A0A2P1CMB4_9HEMI</name>
<dbReference type="EC" id="7.1.1.2" evidence="3 17"/>
<evidence type="ECO:0000256" key="16">
    <source>
        <dbReference type="ARBA" id="ARBA00049551"/>
    </source>
</evidence>
<sequence>MNFMCKYKYWFFIIFLIGLLFFLLGIYLLSVDLLYFLDWEVISLNSVSLVMTFLFDWMSMIFMGSVLLISSMVIYYSSSYMSSDIYKVRFLFIVLLFVLSMMLLIISPNLVSILLGWDGLGLVSYCLVIYFQNYKSYNAGMLTILTNRLGDVAILISIAWFMCVGSWNYIYYLNSNYSWYLWVMFLVITAAFTKSAQIPFSSWLPAAMAAPTPVSALVHSSTLVTAGVYLLIRFSDFILSYNVSIFLLFSVLTMFMSGLGANFEYDLKKIIALSTLSQLGLMMSSLFMGFPILSFFHLLSHAFFKALLFLCAGLMIHCMSDSQDIRHMGYMINFLPYTCSCFCISNLSLCGLPFLSGFYSKDLVLEYMTTSYFNLFIYMIYFISVGLTACYSFRLIYYCISDNSGLYTFQGYFEDFNMNISMVFLTFMSIFCGSILSWLLIPYPSLLLFPLECKVLPLLFIILGGWLGYESSLMLSGGSLLGLSMNFIVSFVGMMWFMPNFSTSMLYSNVMPLSKLFGNFMDSSWGEYLMSSSMSSLSSYISLLMVNFQLNLIKLFLMSFLFIGLFMLLM</sequence>
<dbReference type="InterPro" id="IPR001516">
    <property type="entry name" value="Proton_antipo_N"/>
</dbReference>
<evidence type="ECO:0000256" key="13">
    <source>
        <dbReference type="ARBA" id="ARBA00023075"/>
    </source>
</evidence>
<evidence type="ECO:0000256" key="11">
    <source>
        <dbReference type="ARBA" id="ARBA00022989"/>
    </source>
</evidence>
<evidence type="ECO:0000259" key="20">
    <source>
        <dbReference type="Pfam" id="PF06455"/>
    </source>
</evidence>
<dbReference type="GO" id="GO:0042773">
    <property type="term" value="P:ATP synthesis coupled electron transport"/>
    <property type="evidence" value="ECO:0007669"/>
    <property type="project" value="InterPro"/>
</dbReference>
<comment type="similarity">
    <text evidence="17">Belongs to the complex I subunit 5 family.</text>
</comment>
<feature type="domain" description="NADH-Ubiquinone oxidoreductase (complex I) chain 5 N-terminal" evidence="19">
    <location>
        <begin position="42"/>
        <end position="90"/>
    </location>
</feature>
<evidence type="ECO:0000259" key="19">
    <source>
        <dbReference type="Pfam" id="PF00662"/>
    </source>
</evidence>
<feature type="transmembrane region" description="Helical" evidence="17">
    <location>
        <begin position="420"/>
        <end position="441"/>
    </location>
</feature>